<feature type="region of interest" description="Disordered" evidence="1">
    <location>
        <begin position="60"/>
        <end position="112"/>
    </location>
</feature>
<dbReference type="AlphaFoldDB" id="A0A0F6VZ36"/>
<evidence type="ECO:0000256" key="1">
    <source>
        <dbReference type="SAM" id="MobiDB-lite"/>
    </source>
</evidence>
<protein>
    <submittedName>
        <fullName evidence="2">Uncharacterized protein</fullName>
    </submittedName>
</protein>
<keyword evidence="3" id="KW-1185">Reference proteome</keyword>
<feature type="region of interest" description="Disordered" evidence="1">
    <location>
        <begin position="1"/>
        <end position="44"/>
    </location>
</feature>
<evidence type="ECO:0000313" key="3">
    <source>
        <dbReference type="Proteomes" id="UP000034883"/>
    </source>
</evidence>
<gene>
    <name evidence="2" type="ORF">DB32_000461</name>
</gene>
<dbReference type="KEGG" id="samy:DB32_000461"/>
<sequence length="112" mass="12740">MPHEGRRQRGVCVHGNARVDQHDGGRAVASRTERREAEADRYPMQRYRAMPTASFARHSSTSHLNSWSLCKRTSSPGSARPRAAATRSARVEHALHRPTSPMLQRRCRVQKR</sequence>
<organism evidence="2 3">
    <name type="scientific">Sandaracinus amylolyticus</name>
    <dbReference type="NCBI Taxonomy" id="927083"/>
    <lineage>
        <taxon>Bacteria</taxon>
        <taxon>Pseudomonadati</taxon>
        <taxon>Myxococcota</taxon>
        <taxon>Polyangia</taxon>
        <taxon>Polyangiales</taxon>
        <taxon>Sandaracinaceae</taxon>
        <taxon>Sandaracinus</taxon>
    </lineage>
</organism>
<dbReference type="Proteomes" id="UP000034883">
    <property type="component" value="Chromosome"/>
</dbReference>
<reference evidence="2 3" key="1">
    <citation type="submission" date="2015-03" db="EMBL/GenBank/DDBJ databases">
        <title>Genome assembly of Sandaracinus amylolyticus DSM 53668.</title>
        <authorList>
            <person name="Sharma G."/>
            <person name="Subramanian S."/>
        </authorList>
    </citation>
    <scope>NUCLEOTIDE SEQUENCE [LARGE SCALE GENOMIC DNA]</scope>
    <source>
        <strain evidence="2 3">DSM 53668</strain>
    </source>
</reference>
<feature type="compositionally biased region" description="Low complexity" evidence="1">
    <location>
        <begin position="72"/>
        <end position="88"/>
    </location>
</feature>
<name>A0A0F6VZ36_9BACT</name>
<proteinExistence type="predicted"/>
<feature type="compositionally biased region" description="Basic and acidic residues" evidence="1">
    <location>
        <begin position="17"/>
        <end position="43"/>
    </location>
</feature>
<accession>A0A0F6VZ36</accession>
<evidence type="ECO:0000313" key="2">
    <source>
        <dbReference type="EMBL" id="AKF03312.1"/>
    </source>
</evidence>
<dbReference type="EMBL" id="CP011125">
    <property type="protein sequence ID" value="AKF03312.1"/>
    <property type="molecule type" value="Genomic_DNA"/>
</dbReference>